<name>A0A1G8LHW8_9NOCA</name>
<evidence type="ECO:0000313" key="2">
    <source>
        <dbReference type="EMBL" id="SDI55215.1"/>
    </source>
</evidence>
<protein>
    <recommendedName>
        <fullName evidence="1">DUF1707 domain-containing protein</fullName>
    </recommendedName>
</protein>
<dbReference type="EMBL" id="FNDN01000008">
    <property type="protein sequence ID" value="SDI55215.1"/>
    <property type="molecule type" value="Genomic_DNA"/>
</dbReference>
<feature type="domain" description="DUF1707" evidence="1">
    <location>
        <begin position="16"/>
        <end position="68"/>
    </location>
</feature>
<dbReference type="Pfam" id="PF08044">
    <property type="entry name" value="DUF1707"/>
    <property type="match status" value="1"/>
</dbReference>
<proteinExistence type="predicted"/>
<reference evidence="2 3" key="1">
    <citation type="submission" date="2016-10" db="EMBL/GenBank/DDBJ databases">
        <authorList>
            <person name="de Groot N.N."/>
        </authorList>
    </citation>
    <scope>NUCLEOTIDE SEQUENCE [LARGE SCALE GENOMIC DNA]</scope>
    <source>
        <strain evidence="2 3">DSM 44892</strain>
    </source>
</reference>
<keyword evidence="3" id="KW-1185">Reference proteome</keyword>
<dbReference type="PANTHER" id="PTHR40763">
    <property type="entry name" value="MEMBRANE PROTEIN-RELATED"/>
    <property type="match status" value="1"/>
</dbReference>
<dbReference type="PANTHER" id="PTHR40763:SF4">
    <property type="entry name" value="DUF1707 DOMAIN-CONTAINING PROTEIN"/>
    <property type="match status" value="1"/>
</dbReference>
<dbReference type="RefSeq" id="WP_072740310.1">
    <property type="nucleotide sequence ID" value="NZ_CP048813.1"/>
</dbReference>
<dbReference type="AlphaFoldDB" id="A0A1G8LHW8"/>
<dbReference type="Proteomes" id="UP000183263">
    <property type="component" value="Unassembled WGS sequence"/>
</dbReference>
<accession>A0A1G8LHW8</accession>
<sequence>MTAFTPGSSARSTVDLRARDSDRVDTCALLDSALADGQFTEDEHASRVESAMGAKTFGELRALIGDLQFPGRLGNVPVLRPERRRNGRRWALAGGTVAVAFGLGALAGVIGNGLGGSAEASDHAGSGWTTPEGIERFLDDYRDRFGDLTADEVLLFPEHASVDRVGEDPRSATDYLYRGEFREFGSPSTRSLDTVPVDLAELDVERLIGLVRGAPETLGVPTGIVDQIRFEYDDSDLEPRPIVRIYVEDEQAQTSGHMEIAFDGEILELFPRSAD</sequence>
<organism evidence="2 3">
    <name type="scientific">Rhodococcus triatomae</name>
    <dbReference type="NCBI Taxonomy" id="300028"/>
    <lineage>
        <taxon>Bacteria</taxon>
        <taxon>Bacillati</taxon>
        <taxon>Actinomycetota</taxon>
        <taxon>Actinomycetes</taxon>
        <taxon>Mycobacteriales</taxon>
        <taxon>Nocardiaceae</taxon>
        <taxon>Rhodococcus</taxon>
    </lineage>
</organism>
<dbReference type="InterPro" id="IPR012551">
    <property type="entry name" value="DUF1707_SHOCT-like"/>
</dbReference>
<dbReference type="OrthoDB" id="4753163at2"/>
<evidence type="ECO:0000259" key="1">
    <source>
        <dbReference type="Pfam" id="PF08044"/>
    </source>
</evidence>
<gene>
    <name evidence="2" type="ORF">SAMN05444695_108170</name>
</gene>
<evidence type="ECO:0000313" key="3">
    <source>
        <dbReference type="Proteomes" id="UP000183263"/>
    </source>
</evidence>